<dbReference type="Proteomes" id="UP000499080">
    <property type="component" value="Unassembled WGS sequence"/>
</dbReference>
<evidence type="ECO:0000313" key="1">
    <source>
        <dbReference type="EMBL" id="GBN90555.1"/>
    </source>
</evidence>
<organism evidence="1 2">
    <name type="scientific">Araneus ventricosus</name>
    <name type="common">Orbweaver spider</name>
    <name type="synonym">Epeira ventricosa</name>
    <dbReference type="NCBI Taxonomy" id="182803"/>
    <lineage>
        <taxon>Eukaryota</taxon>
        <taxon>Metazoa</taxon>
        <taxon>Ecdysozoa</taxon>
        <taxon>Arthropoda</taxon>
        <taxon>Chelicerata</taxon>
        <taxon>Arachnida</taxon>
        <taxon>Araneae</taxon>
        <taxon>Araneomorphae</taxon>
        <taxon>Entelegynae</taxon>
        <taxon>Araneoidea</taxon>
        <taxon>Araneidae</taxon>
        <taxon>Araneus</taxon>
    </lineage>
</organism>
<proteinExistence type="predicted"/>
<gene>
    <name evidence="1" type="ORF">AVEN_241622_1</name>
</gene>
<dbReference type="EMBL" id="BGPR01023398">
    <property type="protein sequence ID" value="GBN90555.1"/>
    <property type="molecule type" value="Genomic_DNA"/>
</dbReference>
<reference evidence="1 2" key="1">
    <citation type="journal article" date="2019" name="Sci. Rep.">
        <title>Orb-weaving spider Araneus ventricosus genome elucidates the spidroin gene catalogue.</title>
        <authorList>
            <person name="Kono N."/>
            <person name="Nakamura H."/>
            <person name="Ohtoshi R."/>
            <person name="Moran D.A.P."/>
            <person name="Shinohara A."/>
            <person name="Yoshida Y."/>
            <person name="Fujiwara M."/>
            <person name="Mori M."/>
            <person name="Tomita M."/>
            <person name="Arakawa K."/>
        </authorList>
    </citation>
    <scope>NUCLEOTIDE SEQUENCE [LARGE SCALE GENOMIC DNA]</scope>
</reference>
<evidence type="ECO:0000313" key="2">
    <source>
        <dbReference type="Proteomes" id="UP000499080"/>
    </source>
</evidence>
<protein>
    <submittedName>
        <fullName evidence="1">Uncharacterized protein</fullName>
    </submittedName>
</protein>
<name>A0A4Y2SUE8_ARAVE</name>
<keyword evidence="2" id="KW-1185">Reference proteome</keyword>
<accession>A0A4Y2SUE8</accession>
<dbReference type="AlphaFoldDB" id="A0A4Y2SUE8"/>
<sequence length="93" mass="10286">MDQQVGHSICFQPSHTGEAPIVFAALEIPGLRRRRPSTKPSVKRLWIGSSNNRFKVSQLVSNTVSSRSKVMVQEQTLKTAGIEKIKKVLKGQG</sequence>
<comment type="caution">
    <text evidence="1">The sequence shown here is derived from an EMBL/GenBank/DDBJ whole genome shotgun (WGS) entry which is preliminary data.</text>
</comment>